<feature type="transmembrane region" description="Helical" evidence="2">
    <location>
        <begin position="173"/>
        <end position="196"/>
    </location>
</feature>
<feature type="region of interest" description="Disordered" evidence="1">
    <location>
        <begin position="1"/>
        <end position="21"/>
    </location>
</feature>
<dbReference type="EMBL" id="LRBS01000117">
    <property type="protein sequence ID" value="OII72349.1"/>
    <property type="molecule type" value="Genomic_DNA"/>
</dbReference>
<feature type="transmembrane region" description="Helical" evidence="2">
    <location>
        <begin position="267"/>
        <end position="288"/>
    </location>
</feature>
<dbReference type="Proteomes" id="UP000186804">
    <property type="component" value="Unassembled WGS sequence"/>
</dbReference>
<organism evidence="3 4">
    <name type="scientific">Cryptosporidium andersoni</name>
    <dbReference type="NCBI Taxonomy" id="117008"/>
    <lineage>
        <taxon>Eukaryota</taxon>
        <taxon>Sar</taxon>
        <taxon>Alveolata</taxon>
        <taxon>Apicomplexa</taxon>
        <taxon>Conoidasida</taxon>
        <taxon>Coccidia</taxon>
        <taxon>Eucoccidiorida</taxon>
        <taxon>Eimeriorina</taxon>
        <taxon>Cryptosporidiidae</taxon>
        <taxon>Cryptosporidium</taxon>
    </lineage>
</organism>
<dbReference type="AlphaFoldDB" id="A0A1J4MHP1"/>
<dbReference type="OrthoDB" id="342705at2759"/>
<feature type="transmembrane region" description="Helical" evidence="2">
    <location>
        <begin position="574"/>
        <end position="596"/>
    </location>
</feature>
<reference evidence="3 4" key="1">
    <citation type="submission" date="2016-10" db="EMBL/GenBank/DDBJ databases">
        <title>Reductive evolution of mitochondrial metabolism and differential evolution of invasion-related proteins in Cryptosporidium.</title>
        <authorList>
            <person name="Liu S."/>
            <person name="Roellig D.M."/>
            <person name="Guo Y."/>
            <person name="Li N."/>
            <person name="Frace M.A."/>
            <person name="Tang K."/>
            <person name="Zhang L."/>
            <person name="Feng Y."/>
            <person name="Xiao L."/>
        </authorList>
    </citation>
    <scope>NUCLEOTIDE SEQUENCE [LARGE SCALE GENOMIC DNA]</scope>
    <source>
        <strain evidence="3">30847</strain>
    </source>
</reference>
<feature type="transmembrane region" description="Helical" evidence="2">
    <location>
        <begin position="117"/>
        <end position="137"/>
    </location>
</feature>
<dbReference type="GeneID" id="92365484"/>
<evidence type="ECO:0000256" key="1">
    <source>
        <dbReference type="SAM" id="MobiDB-lite"/>
    </source>
</evidence>
<sequence length="620" mass="69156">MDDYSVNLGPKASSIPEQTDSLMSNSTTLNSLLGNTETFNKRCGYLHPPTINISPPQYSLSPSEIRRKISKILQNSLNTIKQSFIHLYQWTLRYIWDNQQLEIPGDNIYKSYVWGQLFNVVKAAMWWGIFGTFVTLLLENDTASGSTRLTFNIALVLMCPIAGAIADHIPIRTILLFVSISRALIWCTIIPTVYIIGHTIGYNSFVEIVSLRQFCIITAFDGILVALANAVDLDCGGLEILSHQHNISITDIQKSQAIATHQAIFDFSFILLNPLIAIISIYSVHFIYKLGNEHDTKVESFYNKHSSSSLHYPLGNSGVEIPLLYGIPAIERYTESSTTAADEVYHAAPKSNFSSEDEESVKSLKSMDKSIPYNTYSESWIPKQSEILARIIDIYEGYNLVKTNKRLRNRIILLALETAMEDAMVSTSIPLCAIQIAKSSLSQFSGSTEDPMKFWAALSGFIAVAAIGIGKLSSYIVTWKFQQRIQSNYALVVQPPSNDLHSSCRSSIPNSNTTNVSFSIFLDQEANPELARHTYWILSSVQNSRVLYSFVLAADLSVILLPISFFLILSNTRLISIAGFIIGMIFCTFFFGLYSAPKIGFASVLRNFIEDQDKAGKCKV</sequence>
<name>A0A1J4MHP1_9CRYT</name>
<keyword evidence="4" id="KW-1185">Reference proteome</keyword>
<dbReference type="VEuPathDB" id="CryptoDB:cand_012990"/>
<comment type="caution">
    <text evidence="3">The sequence shown here is derived from an EMBL/GenBank/DDBJ whole genome shotgun (WGS) entry which is preliminary data.</text>
</comment>
<feature type="transmembrane region" description="Helical" evidence="2">
    <location>
        <begin position="546"/>
        <end position="568"/>
    </location>
</feature>
<feature type="transmembrane region" description="Helical" evidence="2">
    <location>
        <begin position="149"/>
        <end position="166"/>
    </location>
</feature>
<protein>
    <submittedName>
        <fullName evidence="3">Uncharacterized protein</fullName>
    </submittedName>
</protein>
<keyword evidence="2" id="KW-0812">Transmembrane</keyword>
<evidence type="ECO:0000313" key="3">
    <source>
        <dbReference type="EMBL" id="OII72349.1"/>
    </source>
</evidence>
<feature type="transmembrane region" description="Helical" evidence="2">
    <location>
        <begin position="411"/>
        <end position="436"/>
    </location>
</feature>
<accession>A0A1J4MHP1</accession>
<evidence type="ECO:0000256" key="2">
    <source>
        <dbReference type="SAM" id="Phobius"/>
    </source>
</evidence>
<dbReference type="RefSeq" id="XP_067066944.1">
    <property type="nucleotide sequence ID" value="XM_067211536.1"/>
</dbReference>
<keyword evidence="2" id="KW-0472">Membrane</keyword>
<proteinExistence type="predicted"/>
<feature type="transmembrane region" description="Helical" evidence="2">
    <location>
        <begin position="456"/>
        <end position="477"/>
    </location>
</feature>
<gene>
    <name evidence="3" type="ORF">cand_012990</name>
</gene>
<keyword evidence="2" id="KW-1133">Transmembrane helix</keyword>
<evidence type="ECO:0000313" key="4">
    <source>
        <dbReference type="Proteomes" id="UP000186804"/>
    </source>
</evidence>